<reference evidence="3 4" key="1">
    <citation type="submission" date="2020-08" db="EMBL/GenBank/DDBJ databases">
        <title>Sequencing the genomes of 1000 actinobacteria strains.</title>
        <authorList>
            <person name="Klenk H.-P."/>
        </authorList>
    </citation>
    <scope>NUCLEOTIDE SEQUENCE [LARGE SCALE GENOMIC DNA]</scope>
    <source>
        <strain evidence="3 4">DSM 20146</strain>
    </source>
</reference>
<dbReference type="RefSeq" id="WP_021764789.1">
    <property type="nucleotide sequence ID" value="NZ_JACHVP010000002.1"/>
</dbReference>
<dbReference type="EMBL" id="JACHVP010000002">
    <property type="protein sequence ID" value="MBB2967435.1"/>
    <property type="molecule type" value="Genomic_DNA"/>
</dbReference>
<dbReference type="Proteomes" id="UP000538196">
    <property type="component" value="Unassembled WGS sequence"/>
</dbReference>
<dbReference type="InterPro" id="IPR006311">
    <property type="entry name" value="TAT_signal"/>
</dbReference>
<protein>
    <recommendedName>
        <fullName evidence="5">Tandem-95 repeat protein</fullName>
    </recommendedName>
</protein>
<keyword evidence="1" id="KW-0812">Transmembrane</keyword>
<dbReference type="AlphaFoldDB" id="A0A7W4UW84"/>
<sequence length="733" mass="73748">MRISPISRPRRARRRVTRLAGVVGALAAAVALALAAPSAAVADETITSSGPLVDVKITPYLNCAVNYAGDTHAEFYGETACATFVAFDEEGSRSLAGPASVPAGQAAVQAGTTYIPVSQSRAGSGTRADPHSITTTVRARNAAGVDVLELTQVDSYVVGDNFYATSTSVRSLDGQAHDITLYHGGDCYLGEMDSGYGDYSSATGAVTCKASPDSSSRIEQFIPRTPGSDFFYGKYSRMWANIASKAPLPNTLEGADEAQDNAIALSWNLHVPVEGTATASMLTNFSPVDLRALPTTITPDPSSVAAGSTVSLRAEVSNAANTADVSMDALVVRLPRGAAYVDGSLVGASGPASQTGDTLTIPLVQEIAGQASAAVTFDVVLSEQGAAAFELSGSALLAPVLESSTTVTVTAPLVDAAAADDTASTPYATAVTIPVLANDRGDGIVVSAVGASPDGTATANADGTVTFVPNAGFAGEASFVYTITDERGNHSEATVVVTVAEPAAPVSADDTASTPYATAVTIPVLANDSGADLSVSAVDESADGVVTLNADGTVTFVPNAGFAGEASFGYTVEDAVGQRATATVTVTVEAPAAPVAADDDARTGAGTSVVIPVLDNDSGEAIVVAEAETPEDGTVTLNDDGTVTFAPNDGFAGTATFGYTIEDAVGQRDTATIRVVVDPAPATPPATAPAATEPGGLAVTGSTLPIGLGAAAAVCLVAGLTLLIVRRRRTDRA</sequence>
<keyword evidence="1" id="KW-0472">Membrane</keyword>
<gene>
    <name evidence="3" type="ORF">FHX33_002198</name>
</gene>
<keyword evidence="2" id="KW-0732">Signal</keyword>
<evidence type="ECO:0000256" key="2">
    <source>
        <dbReference type="SAM" id="SignalP"/>
    </source>
</evidence>
<keyword evidence="1" id="KW-1133">Transmembrane helix</keyword>
<comment type="caution">
    <text evidence="3">The sequence shown here is derived from an EMBL/GenBank/DDBJ whole genome shotgun (WGS) entry which is preliminary data.</text>
</comment>
<keyword evidence="4" id="KW-1185">Reference proteome</keyword>
<evidence type="ECO:0000313" key="4">
    <source>
        <dbReference type="Proteomes" id="UP000538196"/>
    </source>
</evidence>
<name>A0A7W4UW84_LEIAQ</name>
<organism evidence="3 4">
    <name type="scientific">Leifsonia aquatica</name>
    <name type="common">Corynebacterium aquaticum</name>
    <dbReference type="NCBI Taxonomy" id="144185"/>
    <lineage>
        <taxon>Bacteria</taxon>
        <taxon>Bacillati</taxon>
        <taxon>Actinomycetota</taxon>
        <taxon>Actinomycetes</taxon>
        <taxon>Micrococcales</taxon>
        <taxon>Microbacteriaceae</taxon>
        <taxon>Leifsonia</taxon>
    </lineage>
</organism>
<feature type="chain" id="PRO_5030608664" description="Tandem-95 repeat protein" evidence="2">
    <location>
        <begin position="43"/>
        <end position="733"/>
    </location>
</feature>
<dbReference type="PROSITE" id="PS51318">
    <property type="entry name" value="TAT"/>
    <property type="match status" value="1"/>
</dbReference>
<feature type="signal peptide" evidence="2">
    <location>
        <begin position="1"/>
        <end position="42"/>
    </location>
</feature>
<evidence type="ECO:0000313" key="3">
    <source>
        <dbReference type="EMBL" id="MBB2967435.1"/>
    </source>
</evidence>
<evidence type="ECO:0000256" key="1">
    <source>
        <dbReference type="SAM" id="Phobius"/>
    </source>
</evidence>
<proteinExistence type="predicted"/>
<accession>A0A7W4UW84</accession>
<dbReference type="Pfam" id="PF17963">
    <property type="entry name" value="Big_9"/>
    <property type="match status" value="3"/>
</dbReference>
<dbReference type="NCBIfam" id="NF012211">
    <property type="entry name" value="tand_rpt_95"/>
    <property type="match status" value="3"/>
</dbReference>
<evidence type="ECO:0008006" key="5">
    <source>
        <dbReference type="Google" id="ProtNLM"/>
    </source>
</evidence>
<feature type="transmembrane region" description="Helical" evidence="1">
    <location>
        <begin position="704"/>
        <end position="725"/>
    </location>
</feature>
<dbReference type="Gene3D" id="2.60.40.3440">
    <property type="match status" value="3"/>
</dbReference>